<keyword evidence="3" id="KW-1185">Reference proteome</keyword>
<reference evidence="2" key="1">
    <citation type="journal article" date="2019" name="bioRxiv">
        <title>The Genome of the Zebra Mussel, Dreissena polymorpha: A Resource for Invasive Species Research.</title>
        <authorList>
            <person name="McCartney M.A."/>
            <person name="Auch B."/>
            <person name="Kono T."/>
            <person name="Mallez S."/>
            <person name="Zhang Y."/>
            <person name="Obille A."/>
            <person name="Becker A."/>
            <person name="Abrahante J.E."/>
            <person name="Garbe J."/>
            <person name="Badalamenti J.P."/>
            <person name="Herman A."/>
            <person name="Mangelson H."/>
            <person name="Liachko I."/>
            <person name="Sullivan S."/>
            <person name="Sone E.D."/>
            <person name="Koren S."/>
            <person name="Silverstein K.A.T."/>
            <person name="Beckman K.B."/>
            <person name="Gohl D.M."/>
        </authorList>
    </citation>
    <scope>NUCLEOTIDE SEQUENCE</scope>
    <source>
        <strain evidence="2">Duluth1</strain>
        <tissue evidence="2">Whole animal</tissue>
    </source>
</reference>
<evidence type="ECO:0000259" key="1">
    <source>
        <dbReference type="Pfam" id="PF21294"/>
    </source>
</evidence>
<gene>
    <name evidence="2" type="ORF">DPMN_007137</name>
</gene>
<evidence type="ECO:0000313" key="3">
    <source>
        <dbReference type="Proteomes" id="UP000828390"/>
    </source>
</evidence>
<protein>
    <recommendedName>
        <fullName evidence="1">Polysaccharide lyase 14 domain-containing protein</fullName>
    </recommendedName>
</protein>
<dbReference type="PANTHER" id="PTHR40124:SF1">
    <property type="entry name" value="DISAGGREGATASE RELATED REPEAT PROTEIN"/>
    <property type="match status" value="1"/>
</dbReference>
<comment type="caution">
    <text evidence="2">The sequence shown here is derived from an EMBL/GenBank/DDBJ whole genome shotgun (WGS) entry which is preliminary data.</text>
</comment>
<feature type="domain" description="Polysaccharide lyase 14" evidence="1">
    <location>
        <begin position="71"/>
        <end position="291"/>
    </location>
</feature>
<proteinExistence type="predicted"/>
<organism evidence="2 3">
    <name type="scientific">Dreissena polymorpha</name>
    <name type="common">Zebra mussel</name>
    <name type="synonym">Mytilus polymorpha</name>
    <dbReference type="NCBI Taxonomy" id="45954"/>
    <lineage>
        <taxon>Eukaryota</taxon>
        <taxon>Metazoa</taxon>
        <taxon>Spiralia</taxon>
        <taxon>Lophotrochozoa</taxon>
        <taxon>Mollusca</taxon>
        <taxon>Bivalvia</taxon>
        <taxon>Autobranchia</taxon>
        <taxon>Heteroconchia</taxon>
        <taxon>Euheterodonta</taxon>
        <taxon>Imparidentia</taxon>
        <taxon>Neoheterodontei</taxon>
        <taxon>Myida</taxon>
        <taxon>Dreissenoidea</taxon>
        <taxon>Dreissenidae</taxon>
        <taxon>Dreissena</taxon>
    </lineage>
</organism>
<dbReference type="Gene3D" id="2.60.120.200">
    <property type="match status" value="1"/>
</dbReference>
<dbReference type="AlphaFoldDB" id="A0A9D4RW14"/>
<name>A0A9D4RW14_DREPO</name>
<dbReference type="OrthoDB" id="10069995at2759"/>
<accession>A0A9D4RW14</accession>
<dbReference type="InterPro" id="IPR048958">
    <property type="entry name" value="Polysacc_lyase_14"/>
</dbReference>
<dbReference type="EMBL" id="JAIWYP010000001">
    <property type="protein sequence ID" value="KAH3883184.1"/>
    <property type="molecule type" value="Genomic_DNA"/>
</dbReference>
<dbReference type="Pfam" id="PF21294">
    <property type="entry name" value="Polysacc_lyase_14"/>
    <property type="match status" value="1"/>
</dbReference>
<dbReference type="Proteomes" id="UP000828390">
    <property type="component" value="Unassembled WGS sequence"/>
</dbReference>
<evidence type="ECO:0000313" key="2">
    <source>
        <dbReference type="EMBL" id="KAH3883184.1"/>
    </source>
</evidence>
<sequence length="307" mass="34881">MAFLTNTFQTFWIAFLSTHLTYGATLWSWSHESQNKDIIAVLKEGFHMTDYAGKFGLGADDSLTLAEDPQNPGQWVLRVFYAQGSYSHSGKHRGAQFYGTPSEITSHSYTTLTLEYEVYFPSSFSWVKGGKLPGLWGGTRDCSGGRIKETCFSTRLMWRTEGDGEVYAYVTHSQNPDFDTWCARYGNSSIATYMKVYCDPTYGVEIGTGAWRFQHERWHHIKQEVRLNAEPGQNGYIKVWVDGKAEVHVTEVRMRSNTNFDIDGLFFSTFFGGSDSTWASPHDTYSYFRNFKITTDTADISHSELVG</sequence>
<reference evidence="2" key="2">
    <citation type="submission" date="2020-11" db="EMBL/GenBank/DDBJ databases">
        <authorList>
            <person name="McCartney M.A."/>
            <person name="Auch B."/>
            <person name="Kono T."/>
            <person name="Mallez S."/>
            <person name="Becker A."/>
            <person name="Gohl D.M."/>
            <person name="Silverstein K.A.T."/>
            <person name="Koren S."/>
            <person name="Bechman K.B."/>
            <person name="Herman A."/>
            <person name="Abrahante J.E."/>
            <person name="Garbe J."/>
        </authorList>
    </citation>
    <scope>NUCLEOTIDE SEQUENCE</scope>
    <source>
        <strain evidence="2">Duluth1</strain>
        <tissue evidence="2">Whole animal</tissue>
    </source>
</reference>
<dbReference type="PANTHER" id="PTHR40124">
    <property type="match status" value="1"/>
</dbReference>